<dbReference type="OrthoDB" id="3364670at2759"/>
<feature type="region of interest" description="Disordered" evidence="1">
    <location>
        <begin position="926"/>
        <end position="949"/>
    </location>
</feature>
<dbReference type="InterPro" id="IPR040521">
    <property type="entry name" value="KDZ"/>
</dbReference>
<dbReference type="PANTHER" id="PTHR33096">
    <property type="entry name" value="CXC2 DOMAIN-CONTAINING PROTEIN"/>
    <property type="match status" value="1"/>
</dbReference>
<feature type="compositionally biased region" description="Acidic residues" evidence="1">
    <location>
        <begin position="929"/>
        <end position="949"/>
    </location>
</feature>
<dbReference type="PANTHER" id="PTHR33096:SF1">
    <property type="entry name" value="CXC1-LIKE CYSTEINE CLUSTER ASSOCIATED WITH KDZ TRANSPOSASES DOMAIN-CONTAINING PROTEIN"/>
    <property type="match status" value="1"/>
</dbReference>
<evidence type="ECO:0000259" key="3">
    <source>
        <dbReference type="Pfam" id="PF18802"/>
    </source>
</evidence>
<dbReference type="Proteomes" id="UP000886523">
    <property type="component" value="Unassembled WGS sequence"/>
</dbReference>
<feature type="chain" id="PRO_5040195668" description="CxC1-like cysteine cluster associated with KDZ transposases domain-containing protein" evidence="2">
    <location>
        <begin position="17"/>
        <end position="969"/>
    </location>
</feature>
<name>A0A9P6B9Q7_9AGAM</name>
<comment type="caution">
    <text evidence="4">The sequence shown here is derived from an EMBL/GenBank/DDBJ whole genome shotgun (WGS) entry which is preliminary data.</text>
</comment>
<dbReference type="EMBL" id="MU128917">
    <property type="protein sequence ID" value="KAF9519510.1"/>
    <property type="molecule type" value="Genomic_DNA"/>
</dbReference>
<sequence>MLKALLFVLWIPKGRLLSRMISNAMRNARKRSARGPGSSNGASAVGRVWVRNAMSAADTGSAAHVPSGHSTVSDFVTLEYLDVQYNSTDVLISSNIQVIDDQCSQHARRRHVQAHRWSTSVLPTLIRPYMRFQRERSGAHQAEEQSWFICKCGSQHHSLEVVCVHMECVKDITLDICKCRPAPVQLVQRGFFPCSLVHPTLAVSLDMLEFVAELFLHIAPNERGWAATLVKYLKARGYRFVTADLFHHRFANALAHYQQLVRLVDAEVEKLVDRSRALSGEDCVAPQLDKTTPVNGQEYSNAQNTATFPSDHNVPSTYLQTRCPLCFGSNSSENGDLKVDAIVCLNANFQLKHQQDLDRRAGHQGETGTQDPFVVSPRTIELSQRDLELWEAKILDLRPEKSSARAGQNACGESFIAADGDRVKASTQYFSDTGVLAMLCCHDIPLVIASMWTAGEKQFYACALLDFLFKHLPCCWRIGVLYDIGCQMDQSLKKWNFMPDWSPHLEWGISIFHAYATSGCANSGTIQERAQFGASQMEKGYHRCLFILDLQVECIDEEKWGDFGKWLRVHVDRAQSRLDEAKEKLAKSTFSIEYLLHQFKDQCAYHSKPIMWQSKTQGARAIEHILSLQSTLEAQQENLRELISEGNDVIPEDSAGEAVLVEWQERVHSTKLAISRLQSNIKKRTEGLKLGDWVAARKLEQLKKDRWITMQLNLRILHEQLVQKLHACKFELATLDRAHSTRILDQKTKVHVEKAVHHRSSGIDATMKKYNAKIKEMAEYRRTSRTISKSAYIPPLLLKEGLYKMDVDQDIWEDARADVGDFPDGVLPQWLVDASVKKGIFMAQEVVNCEQELERCKVESSNLRTWFYMEYRVVKRLVKEVDDEWLELWRVNMIHVPTLSTAPSWDEFLPPPTLEHHASRIRVHVPNVDGDDDDAVSSDDDQDGEVEEDIETEDLGFITLIDNVIGDFQ</sequence>
<keyword evidence="2" id="KW-0732">Signal</keyword>
<dbReference type="Pfam" id="PF18758">
    <property type="entry name" value="KDZ"/>
    <property type="match status" value="1"/>
</dbReference>
<organism evidence="4 5">
    <name type="scientific">Hydnum rufescens UP504</name>
    <dbReference type="NCBI Taxonomy" id="1448309"/>
    <lineage>
        <taxon>Eukaryota</taxon>
        <taxon>Fungi</taxon>
        <taxon>Dikarya</taxon>
        <taxon>Basidiomycota</taxon>
        <taxon>Agaricomycotina</taxon>
        <taxon>Agaricomycetes</taxon>
        <taxon>Cantharellales</taxon>
        <taxon>Hydnaceae</taxon>
        <taxon>Hydnum</taxon>
    </lineage>
</organism>
<proteinExistence type="predicted"/>
<evidence type="ECO:0000256" key="1">
    <source>
        <dbReference type="SAM" id="MobiDB-lite"/>
    </source>
</evidence>
<evidence type="ECO:0000256" key="2">
    <source>
        <dbReference type="SAM" id="SignalP"/>
    </source>
</evidence>
<reference evidence="4" key="1">
    <citation type="journal article" date="2020" name="Nat. Commun.">
        <title>Large-scale genome sequencing of mycorrhizal fungi provides insights into the early evolution of symbiotic traits.</title>
        <authorList>
            <person name="Miyauchi S."/>
            <person name="Kiss E."/>
            <person name="Kuo A."/>
            <person name="Drula E."/>
            <person name="Kohler A."/>
            <person name="Sanchez-Garcia M."/>
            <person name="Morin E."/>
            <person name="Andreopoulos B."/>
            <person name="Barry K.W."/>
            <person name="Bonito G."/>
            <person name="Buee M."/>
            <person name="Carver A."/>
            <person name="Chen C."/>
            <person name="Cichocki N."/>
            <person name="Clum A."/>
            <person name="Culley D."/>
            <person name="Crous P.W."/>
            <person name="Fauchery L."/>
            <person name="Girlanda M."/>
            <person name="Hayes R.D."/>
            <person name="Keri Z."/>
            <person name="LaButti K."/>
            <person name="Lipzen A."/>
            <person name="Lombard V."/>
            <person name="Magnuson J."/>
            <person name="Maillard F."/>
            <person name="Murat C."/>
            <person name="Nolan M."/>
            <person name="Ohm R.A."/>
            <person name="Pangilinan J."/>
            <person name="Pereira M.F."/>
            <person name="Perotto S."/>
            <person name="Peter M."/>
            <person name="Pfister S."/>
            <person name="Riley R."/>
            <person name="Sitrit Y."/>
            <person name="Stielow J.B."/>
            <person name="Szollosi G."/>
            <person name="Zifcakova L."/>
            <person name="Stursova M."/>
            <person name="Spatafora J.W."/>
            <person name="Tedersoo L."/>
            <person name="Vaario L.M."/>
            <person name="Yamada A."/>
            <person name="Yan M."/>
            <person name="Wang P."/>
            <person name="Xu J."/>
            <person name="Bruns T."/>
            <person name="Baldrian P."/>
            <person name="Vilgalys R."/>
            <person name="Dunand C."/>
            <person name="Henrissat B."/>
            <person name="Grigoriev I.V."/>
            <person name="Hibbett D."/>
            <person name="Nagy L.G."/>
            <person name="Martin F.M."/>
        </authorList>
    </citation>
    <scope>NUCLEOTIDE SEQUENCE</scope>
    <source>
        <strain evidence="4">UP504</strain>
    </source>
</reference>
<keyword evidence="5" id="KW-1185">Reference proteome</keyword>
<dbReference type="Pfam" id="PF18802">
    <property type="entry name" value="CxC1"/>
    <property type="match status" value="1"/>
</dbReference>
<protein>
    <recommendedName>
        <fullName evidence="3">CxC1-like cysteine cluster associated with KDZ transposases domain-containing protein</fullName>
    </recommendedName>
</protein>
<evidence type="ECO:0000313" key="4">
    <source>
        <dbReference type="EMBL" id="KAF9519510.1"/>
    </source>
</evidence>
<gene>
    <name evidence="4" type="ORF">BS47DRAFT_1358115</name>
</gene>
<dbReference type="InterPro" id="IPR041320">
    <property type="entry name" value="CxC1"/>
</dbReference>
<accession>A0A9P6B9Q7</accession>
<evidence type="ECO:0000313" key="5">
    <source>
        <dbReference type="Proteomes" id="UP000886523"/>
    </source>
</evidence>
<feature type="domain" description="CxC1-like cysteine cluster associated with KDZ transposases" evidence="3">
    <location>
        <begin position="145"/>
        <end position="236"/>
    </location>
</feature>
<dbReference type="AlphaFoldDB" id="A0A9P6B9Q7"/>
<feature type="signal peptide" evidence="2">
    <location>
        <begin position="1"/>
        <end position="16"/>
    </location>
</feature>